<dbReference type="PaxDb" id="35128-Thaps8097"/>
<keyword evidence="1" id="KW-0732">Signal</keyword>
<evidence type="ECO:0000313" key="3">
    <source>
        <dbReference type="EMBL" id="EED90470.1"/>
    </source>
</evidence>
<keyword evidence="4" id="KW-1185">Reference proteome</keyword>
<gene>
    <name evidence="3" type="ORF">THAPSDRAFT_8097</name>
</gene>
<dbReference type="GO" id="GO:0032963">
    <property type="term" value="P:collagen metabolic process"/>
    <property type="evidence" value="ECO:0007669"/>
    <property type="project" value="InterPro"/>
</dbReference>
<dbReference type="STRING" id="35128.B8C8E4"/>
<dbReference type="KEGG" id="tps:THAPSDRAFT_8097"/>
<feature type="signal peptide" evidence="1">
    <location>
        <begin position="1"/>
        <end position="20"/>
    </location>
</feature>
<reference evidence="3 4" key="2">
    <citation type="journal article" date="2008" name="Nature">
        <title>The Phaeodactylum genome reveals the evolutionary history of diatom genomes.</title>
        <authorList>
            <person name="Bowler C."/>
            <person name="Allen A.E."/>
            <person name="Badger J.H."/>
            <person name="Grimwood J."/>
            <person name="Jabbari K."/>
            <person name="Kuo A."/>
            <person name="Maheswari U."/>
            <person name="Martens C."/>
            <person name="Maumus F."/>
            <person name="Otillar R.P."/>
            <person name="Rayko E."/>
            <person name="Salamov A."/>
            <person name="Vandepoele K."/>
            <person name="Beszteri B."/>
            <person name="Gruber A."/>
            <person name="Heijde M."/>
            <person name="Katinka M."/>
            <person name="Mock T."/>
            <person name="Valentin K."/>
            <person name="Verret F."/>
            <person name="Berges J.A."/>
            <person name="Brownlee C."/>
            <person name="Cadoret J.P."/>
            <person name="Chiovitti A."/>
            <person name="Choi C.J."/>
            <person name="Coesel S."/>
            <person name="De Martino A."/>
            <person name="Detter J.C."/>
            <person name="Durkin C."/>
            <person name="Falciatore A."/>
            <person name="Fournet J."/>
            <person name="Haruta M."/>
            <person name="Huysman M.J."/>
            <person name="Jenkins B.D."/>
            <person name="Jiroutova K."/>
            <person name="Jorgensen R.E."/>
            <person name="Joubert Y."/>
            <person name="Kaplan A."/>
            <person name="Kroger N."/>
            <person name="Kroth P.G."/>
            <person name="La Roche J."/>
            <person name="Lindquist E."/>
            <person name="Lommer M."/>
            <person name="Martin-Jezequel V."/>
            <person name="Lopez P.J."/>
            <person name="Lucas S."/>
            <person name="Mangogna M."/>
            <person name="McGinnis K."/>
            <person name="Medlin L.K."/>
            <person name="Montsant A."/>
            <person name="Oudot-Le Secq M.P."/>
            <person name="Napoli C."/>
            <person name="Obornik M."/>
            <person name="Parker M.S."/>
            <person name="Petit J.L."/>
            <person name="Porcel B.M."/>
            <person name="Poulsen N."/>
            <person name="Robison M."/>
            <person name="Rychlewski L."/>
            <person name="Rynearson T.A."/>
            <person name="Schmutz J."/>
            <person name="Shapiro H."/>
            <person name="Siaut M."/>
            <person name="Stanley M."/>
            <person name="Sussman M.R."/>
            <person name="Taylor A.R."/>
            <person name="Vardi A."/>
            <person name="von Dassow P."/>
            <person name="Vyverman W."/>
            <person name="Willis A."/>
            <person name="Wyrwicz L.S."/>
            <person name="Rokhsar D.S."/>
            <person name="Weissenbach J."/>
            <person name="Armbrust E.V."/>
            <person name="Green B.R."/>
            <person name="Van de Peer Y."/>
            <person name="Grigoriev I.V."/>
        </authorList>
    </citation>
    <scope>NUCLEOTIDE SEQUENCE [LARGE SCALE GENOMIC DNA]</scope>
    <source>
        <strain evidence="3 4">CCMP1335</strain>
    </source>
</reference>
<dbReference type="AlphaFoldDB" id="B8C8E4"/>
<evidence type="ECO:0000256" key="1">
    <source>
        <dbReference type="SAM" id="SignalP"/>
    </source>
</evidence>
<dbReference type="Gene3D" id="2.60.120.620">
    <property type="entry name" value="q2cbj1_9rhob like domain"/>
    <property type="match status" value="1"/>
</dbReference>
<sequence length="463" mass="51127">MKPLLFLLATLVFTSSTSDCTVNDSSDGSEGTCTNNLDCHTASTFQSLVASYLTNESIIPLLRGTVDNVVSKSDIDALVASLPANAFVEAGGYSDNYQGKDTRGYSALGLKELSVTSSPSEIERYQKLLQIREAVRLATEQSLNLCPGTLFIDYTTISQKGDGGLHSPHADNCHHFFRETSWSDGRASMATCDTTQSHPYPSRVAASILYLNDKSSGNFEGGQFFFANSSNYGEVEDEGRVPVESGKMIYFTSGVENLHGAFPVLRRDEGDAQPRRLALAMWYVVNPELDEYVPSQTFVEASTASSTPQSKTRQRAVYHPNDPEAPKGLFDIPLPNNVDVDTLIQSMGTYLVSQQNTPQLNSWKVSKYGEYKLHILFQDHSAMFSLDFGVAMMDTYDWGVVFERHTDGKKPASLQYQLQESVILHGVLDELSRLVLKSGHDEDKESFNIGLEKARETLPARRA</sequence>
<feature type="chain" id="PRO_5002869589" description="Prolyl 4-hydroxylase alpha subunit Fe(2+) 2OG dioxygenase domain-containing protein" evidence="1">
    <location>
        <begin position="21"/>
        <end position="463"/>
    </location>
</feature>
<dbReference type="GeneID" id="7453068"/>
<dbReference type="InParanoid" id="B8C8E4"/>
<evidence type="ECO:0000259" key="2">
    <source>
        <dbReference type="Pfam" id="PF13640"/>
    </source>
</evidence>
<reference evidence="3 4" key="1">
    <citation type="journal article" date="2004" name="Science">
        <title>The genome of the diatom Thalassiosira pseudonana: ecology, evolution, and metabolism.</title>
        <authorList>
            <person name="Armbrust E.V."/>
            <person name="Berges J.A."/>
            <person name="Bowler C."/>
            <person name="Green B.R."/>
            <person name="Martinez D."/>
            <person name="Putnam N.H."/>
            <person name="Zhou S."/>
            <person name="Allen A.E."/>
            <person name="Apt K.E."/>
            <person name="Bechner M."/>
            <person name="Brzezinski M.A."/>
            <person name="Chaal B.K."/>
            <person name="Chiovitti A."/>
            <person name="Davis A.K."/>
            <person name="Demarest M.S."/>
            <person name="Detter J.C."/>
            <person name="Glavina T."/>
            <person name="Goodstein D."/>
            <person name="Hadi M.Z."/>
            <person name="Hellsten U."/>
            <person name="Hildebrand M."/>
            <person name="Jenkins B.D."/>
            <person name="Jurka J."/>
            <person name="Kapitonov V.V."/>
            <person name="Kroger N."/>
            <person name="Lau W.W."/>
            <person name="Lane T.W."/>
            <person name="Larimer F.W."/>
            <person name="Lippmeier J.C."/>
            <person name="Lucas S."/>
            <person name="Medina M."/>
            <person name="Montsant A."/>
            <person name="Obornik M."/>
            <person name="Parker M.S."/>
            <person name="Palenik B."/>
            <person name="Pazour G.J."/>
            <person name="Richardson P.M."/>
            <person name="Rynearson T.A."/>
            <person name="Saito M.A."/>
            <person name="Schwartz D.C."/>
            <person name="Thamatrakoln K."/>
            <person name="Valentin K."/>
            <person name="Vardi A."/>
            <person name="Wilkerson F.P."/>
            <person name="Rokhsar D.S."/>
        </authorList>
    </citation>
    <scope>NUCLEOTIDE SEQUENCE [LARGE SCALE GENOMIC DNA]</scope>
    <source>
        <strain evidence="3 4">CCMP1335</strain>
    </source>
</reference>
<feature type="domain" description="Prolyl 4-hydroxylase alpha subunit Fe(2+) 2OG dioxygenase" evidence="2">
    <location>
        <begin position="159"/>
        <end position="283"/>
    </location>
</feature>
<dbReference type="EMBL" id="CM000645">
    <property type="protein sequence ID" value="EED90470.1"/>
    <property type="molecule type" value="Genomic_DNA"/>
</dbReference>
<dbReference type="eggNOG" id="KOG4459">
    <property type="taxonomic scope" value="Eukaryota"/>
</dbReference>
<accession>B8C8E4</accession>
<dbReference type="HOGENOM" id="CLU_591229_0_0_1"/>
<organism evidence="3 4">
    <name type="scientific">Thalassiosira pseudonana</name>
    <name type="common">Marine diatom</name>
    <name type="synonym">Cyclotella nana</name>
    <dbReference type="NCBI Taxonomy" id="35128"/>
    <lineage>
        <taxon>Eukaryota</taxon>
        <taxon>Sar</taxon>
        <taxon>Stramenopiles</taxon>
        <taxon>Ochrophyta</taxon>
        <taxon>Bacillariophyta</taxon>
        <taxon>Coscinodiscophyceae</taxon>
        <taxon>Thalassiosirophycidae</taxon>
        <taxon>Thalassiosirales</taxon>
        <taxon>Thalassiosiraceae</taxon>
        <taxon>Thalassiosira</taxon>
    </lineage>
</organism>
<dbReference type="OMA" id="CHTASTF"/>
<dbReference type="PANTHER" id="PTHR14049">
    <property type="entry name" value="LEPRECAN 1"/>
    <property type="match status" value="1"/>
</dbReference>
<name>B8C8E4_THAPS</name>
<protein>
    <recommendedName>
        <fullName evidence="2">Prolyl 4-hydroxylase alpha subunit Fe(2+) 2OG dioxygenase domain-containing protein</fullName>
    </recommendedName>
</protein>
<proteinExistence type="predicted"/>
<dbReference type="Pfam" id="PF13640">
    <property type="entry name" value="2OG-FeII_Oxy_3"/>
    <property type="match status" value="1"/>
</dbReference>
<dbReference type="RefSeq" id="XP_002292495.1">
    <property type="nucleotide sequence ID" value="XM_002292459.1"/>
</dbReference>
<evidence type="ECO:0000313" key="4">
    <source>
        <dbReference type="Proteomes" id="UP000001449"/>
    </source>
</evidence>
<dbReference type="InterPro" id="IPR039575">
    <property type="entry name" value="P3H"/>
</dbReference>
<dbReference type="Proteomes" id="UP000001449">
    <property type="component" value="Chromosome 9"/>
</dbReference>
<dbReference type="PANTHER" id="PTHR14049:SF9">
    <property type="entry name" value="PROCOLLAGEN-PROLINE 3-DIOXYGENASE"/>
    <property type="match status" value="1"/>
</dbReference>
<dbReference type="InterPro" id="IPR044862">
    <property type="entry name" value="Pro_4_hyd_alph_FE2OG_OXY"/>
</dbReference>